<dbReference type="AlphaFoldDB" id="A0A2G8LMQ6"/>
<evidence type="ECO:0000256" key="1">
    <source>
        <dbReference type="SAM" id="MobiDB-lite"/>
    </source>
</evidence>
<feature type="region of interest" description="Disordered" evidence="1">
    <location>
        <begin position="154"/>
        <end position="212"/>
    </location>
</feature>
<gene>
    <name evidence="2" type="ORF">BSL78_01554</name>
</gene>
<reference evidence="2 3" key="1">
    <citation type="journal article" date="2017" name="PLoS Biol.">
        <title>The sea cucumber genome provides insights into morphological evolution and visceral regeneration.</title>
        <authorList>
            <person name="Zhang X."/>
            <person name="Sun L."/>
            <person name="Yuan J."/>
            <person name="Sun Y."/>
            <person name="Gao Y."/>
            <person name="Zhang L."/>
            <person name="Li S."/>
            <person name="Dai H."/>
            <person name="Hamel J.F."/>
            <person name="Liu C."/>
            <person name="Yu Y."/>
            <person name="Liu S."/>
            <person name="Lin W."/>
            <person name="Guo K."/>
            <person name="Jin S."/>
            <person name="Xu P."/>
            <person name="Storey K.B."/>
            <person name="Huan P."/>
            <person name="Zhang T."/>
            <person name="Zhou Y."/>
            <person name="Zhang J."/>
            <person name="Lin C."/>
            <person name="Li X."/>
            <person name="Xing L."/>
            <person name="Huo D."/>
            <person name="Sun M."/>
            <person name="Wang L."/>
            <person name="Mercier A."/>
            <person name="Li F."/>
            <person name="Yang H."/>
            <person name="Xiang J."/>
        </authorList>
    </citation>
    <scope>NUCLEOTIDE SEQUENCE [LARGE SCALE GENOMIC DNA]</scope>
    <source>
        <strain evidence="2">Shaxun</strain>
        <tissue evidence="2">Muscle</tissue>
    </source>
</reference>
<organism evidence="2 3">
    <name type="scientific">Stichopus japonicus</name>
    <name type="common">Sea cucumber</name>
    <dbReference type="NCBI Taxonomy" id="307972"/>
    <lineage>
        <taxon>Eukaryota</taxon>
        <taxon>Metazoa</taxon>
        <taxon>Echinodermata</taxon>
        <taxon>Eleutherozoa</taxon>
        <taxon>Echinozoa</taxon>
        <taxon>Holothuroidea</taxon>
        <taxon>Aspidochirotacea</taxon>
        <taxon>Aspidochirotida</taxon>
        <taxon>Stichopodidae</taxon>
        <taxon>Apostichopus</taxon>
    </lineage>
</organism>
<dbReference type="OrthoDB" id="9946895at2759"/>
<evidence type="ECO:0000313" key="3">
    <source>
        <dbReference type="Proteomes" id="UP000230750"/>
    </source>
</evidence>
<keyword evidence="3" id="KW-1185">Reference proteome</keyword>
<protein>
    <submittedName>
        <fullName evidence="2">Uncharacterized protein</fullName>
    </submittedName>
</protein>
<comment type="caution">
    <text evidence="2">The sequence shown here is derived from an EMBL/GenBank/DDBJ whole genome shotgun (WGS) entry which is preliminary data.</text>
</comment>
<dbReference type="Proteomes" id="UP000230750">
    <property type="component" value="Unassembled WGS sequence"/>
</dbReference>
<accession>A0A2G8LMQ6</accession>
<name>A0A2G8LMQ6_STIJA</name>
<proteinExistence type="predicted"/>
<sequence>MSDGKTLNFVLLTKADRQIILSCHEFAQELAISTHHKLEWISQEGVLDGITRSGKSHQRQRPGSRVSLQSGSGSPALRLESEIEGPLKSCLQRLTLITRYISFSLERDLSLEEYLSSSDEEESNLSKDEAEGDAIHQLERLILSSSRSSQYAVSVSSEVTDRDGLDGQSFSEKNEGHGSASPRQSNQENKNDDDDDDDEVLKRIKPQNKEGH</sequence>
<evidence type="ECO:0000313" key="2">
    <source>
        <dbReference type="EMBL" id="PIK61541.1"/>
    </source>
</evidence>
<dbReference type="EMBL" id="MRZV01000030">
    <property type="protein sequence ID" value="PIK61541.1"/>
    <property type="molecule type" value="Genomic_DNA"/>
</dbReference>
<feature type="region of interest" description="Disordered" evidence="1">
    <location>
        <begin position="52"/>
        <end position="75"/>
    </location>
</feature>